<feature type="compositionally biased region" description="Basic and acidic residues" evidence="1">
    <location>
        <begin position="75"/>
        <end position="90"/>
    </location>
</feature>
<accession>A0A3S5AQ24</accession>
<protein>
    <submittedName>
        <fullName evidence="2">Uncharacterized protein</fullName>
    </submittedName>
</protein>
<dbReference type="EMBL" id="CAAALY010274418">
    <property type="protein sequence ID" value="VEL42440.1"/>
    <property type="molecule type" value="Genomic_DNA"/>
</dbReference>
<sequence length="90" mass="9416">MVLERPVSGLVGRPVGQAEDGASIGRQAVGVALAQTSGADEACETGDVEEDSGTGSNHQVRLDEPALAARTNAATERDEARRLQCRQAER</sequence>
<gene>
    <name evidence="2" type="ORF">PXEA_LOCUS35880</name>
</gene>
<dbReference type="AlphaFoldDB" id="A0A3S5AQ24"/>
<reference evidence="2" key="1">
    <citation type="submission" date="2018-11" db="EMBL/GenBank/DDBJ databases">
        <authorList>
            <consortium name="Pathogen Informatics"/>
        </authorList>
    </citation>
    <scope>NUCLEOTIDE SEQUENCE</scope>
</reference>
<evidence type="ECO:0000313" key="3">
    <source>
        <dbReference type="Proteomes" id="UP000784294"/>
    </source>
</evidence>
<proteinExistence type="predicted"/>
<keyword evidence="3" id="KW-1185">Reference proteome</keyword>
<evidence type="ECO:0000256" key="1">
    <source>
        <dbReference type="SAM" id="MobiDB-lite"/>
    </source>
</evidence>
<name>A0A3S5AQ24_9PLAT</name>
<dbReference type="Proteomes" id="UP000784294">
    <property type="component" value="Unassembled WGS sequence"/>
</dbReference>
<organism evidence="2 3">
    <name type="scientific">Protopolystoma xenopodis</name>
    <dbReference type="NCBI Taxonomy" id="117903"/>
    <lineage>
        <taxon>Eukaryota</taxon>
        <taxon>Metazoa</taxon>
        <taxon>Spiralia</taxon>
        <taxon>Lophotrochozoa</taxon>
        <taxon>Platyhelminthes</taxon>
        <taxon>Monogenea</taxon>
        <taxon>Polyopisthocotylea</taxon>
        <taxon>Polystomatidea</taxon>
        <taxon>Polystomatidae</taxon>
        <taxon>Protopolystoma</taxon>
    </lineage>
</organism>
<comment type="caution">
    <text evidence="2">The sequence shown here is derived from an EMBL/GenBank/DDBJ whole genome shotgun (WGS) entry which is preliminary data.</text>
</comment>
<feature type="region of interest" description="Disordered" evidence="1">
    <location>
        <begin position="68"/>
        <end position="90"/>
    </location>
</feature>
<evidence type="ECO:0000313" key="2">
    <source>
        <dbReference type="EMBL" id="VEL42440.1"/>
    </source>
</evidence>